<keyword evidence="3" id="KW-1185">Reference proteome</keyword>
<dbReference type="InterPro" id="IPR016040">
    <property type="entry name" value="NAD(P)-bd_dom"/>
</dbReference>
<sequence length="204" mass="21739">MKIALIGATGSVGSRILSEALTRGHMLTGLARQPEKLQARNGLRAKDADLARPLEVAKTLEGHDVVVSAVRFRDFHVGDLLEAVRASGVPRLVVVGGAGSLRVASGQLLVDTPAFPEVAKLEAQAGATVLEALQRADESLDWTFISPSALFTPGERTGSYRLGKDDLLIGQDGKSRISQEDYALALVDELEAGAHPRQRFTVGY</sequence>
<reference evidence="2 3" key="1">
    <citation type="submission" date="2024-03" db="EMBL/GenBank/DDBJ databases">
        <title>Novel species of the genus Variovorax.</title>
        <authorList>
            <person name="Liu Q."/>
            <person name="Xin Y.-H."/>
        </authorList>
    </citation>
    <scope>NUCLEOTIDE SEQUENCE [LARGE SCALE GENOMIC DNA]</scope>
    <source>
        <strain evidence="2 3">KACC 18501</strain>
    </source>
</reference>
<proteinExistence type="predicted"/>
<protein>
    <submittedName>
        <fullName evidence="2">NAD(P)-dependent oxidoreductase</fullName>
    </submittedName>
</protein>
<gene>
    <name evidence="2" type="ORF">WKW80_24560</name>
</gene>
<evidence type="ECO:0000313" key="2">
    <source>
        <dbReference type="EMBL" id="MEJ8825160.1"/>
    </source>
</evidence>
<dbReference type="Gene3D" id="3.40.50.720">
    <property type="entry name" value="NAD(P)-binding Rossmann-like Domain"/>
    <property type="match status" value="1"/>
</dbReference>
<dbReference type="InterPro" id="IPR036291">
    <property type="entry name" value="NAD(P)-bd_dom_sf"/>
</dbReference>
<accession>A0ABU8W541</accession>
<dbReference type="SUPFAM" id="SSF51735">
    <property type="entry name" value="NAD(P)-binding Rossmann-fold domains"/>
    <property type="match status" value="1"/>
</dbReference>
<evidence type="ECO:0000259" key="1">
    <source>
        <dbReference type="Pfam" id="PF13460"/>
    </source>
</evidence>
<comment type="caution">
    <text evidence="2">The sequence shown here is derived from an EMBL/GenBank/DDBJ whole genome shotgun (WGS) entry which is preliminary data.</text>
</comment>
<feature type="domain" description="NAD(P)-binding" evidence="1">
    <location>
        <begin position="7"/>
        <end position="191"/>
    </location>
</feature>
<name>A0ABU8W541_9BURK</name>
<dbReference type="RefSeq" id="WP_340366186.1">
    <property type="nucleotide sequence ID" value="NZ_JBBKZV010000019.1"/>
</dbReference>
<dbReference type="Pfam" id="PF13460">
    <property type="entry name" value="NAD_binding_10"/>
    <property type="match status" value="1"/>
</dbReference>
<organism evidence="2 3">
    <name type="scientific">Variovorax humicola</name>
    <dbReference type="NCBI Taxonomy" id="1769758"/>
    <lineage>
        <taxon>Bacteria</taxon>
        <taxon>Pseudomonadati</taxon>
        <taxon>Pseudomonadota</taxon>
        <taxon>Betaproteobacteria</taxon>
        <taxon>Burkholderiales</taxon>
        <taxon>Comamonadaceae</taxon>
        <taxon>Variovorax</taxon>
    </lineage>
</organism>
<dbReference type="EMBL" id="JBBKZV010000019">
    <property type="protein sequence ID" value="MEJ8825160.1"/>
    <property type="molecule type" value="Genomic_DNA"/>
</dbReference>
<dbReference type="PANTHER" id="PTHR43355">
    <property type="entry name" value="FLAVIN REDUCTASE (NADPH)"/>
    <property type="match status" value="1"/>
</dbReference>
<evidence type="ECO:0000313" key="3">
    <source>
        <dbReference type="Proteomes" id="UP001363010"/>
    </source>
</evidence>
<dbReference type="Proteomes" id="UP001363010">
    <property type="component" value="Unassembled WGS sequence"/>
</dbReference>
<dbReference type="InterPro" id="IPR051606">
    <property type="entry name" value="Polyketide_Oxido-like"/>
</dbReference>
<dbReference type="PANTHER" id="PTHR43355:SF2">
    <property type="entry name" value="FLAVIN REDUCTASE (NADPH)"/>
    <property type="match status" value="1"/>
</dbReference>